<keyword evidence="4" id="KW-1185">Reference proteome</keyword>
<dbReference type="Proteomes" id="UP000094622">
    <property type="component" value="Unassembled WGS sequence"/>
</dbReference>
<gene>
    <name evidence="3" type="primary">mlr_2</name>
    <name evidence="3" type="ORF">A6302_00339</name>
</gene>
<name>A0A1E3H7J2_9HYPH</name>
<evidence type="ECO:0000256" key="1">
    <source>
        <dbReference type="ARBA" id="ARBA00023002"/>
    </source>
</evidence>
<dbReference type="PANTHER" id="PTHR13847:SF193">
    <property type="entry name" value="PYRUVATE DEHYDROGENASE PHOSPHATASE REGULATORY SUBUNIT, MITOCHONDRIAL"/>
    <property type="match status" value="1"/>
</dbReference>
<dbReference type="EC" id="1.5.3.19" evidence="3"/>
<dbReference type="InterPro" id="IPR006076">
    <property type="entry name" value="FAD-dep_OxRdtase"/>
</dbReference>
<dbReference type="EMBL" id="MCRJ01000004">
    <property type="protein sequence ID" value="ODN72274.1"/>
    <property type="molecule type" value="Genomic_DNA"/>
</dbReference>
<dbReference type="GO" id="GO:0005737">
    <property type="term" value="C:cytoplasm"/>
    <property type="evidence" value="ECO:0007669"/>
    <property type="project" value="TreeGrafter"/>
</dbReference>
<keyword evidence="1 3" id="KW-0560">Oxidoreductase</keyword>
<dbReference type="PATRIC" id="fig|1439726.3.peg.358"/>
<dbReference type="Pfam" id="PF01266">
    <property type="entry name" value="DAO"/>
    <property type="match status" value="1"/>
</dbReference>
<organism evidence="3 4">
    <name type="scientific">Methylobrevis pamukkalensis</name>
    <dbReference type="NCBI Taxonomy" id="1439726"/>
    <lineage>
        <taxon>Bacteria</taxon>
        <taxon>Pseudomonadati</taxon>
        <taxon>Pseudomonadota</taxon>
        <taxon>Alphaproteobacteria</taxon>
        <taxon>Hyphomicrobiales</taxon>
        <taxon>Pleomorphomonadaceae</taxon>
        <taxon>Methylobrevis</taxon>
    </lineage>
</organism>
<protein>
    <submittedName>
        <fullName evidence="3">4-methylaminobutanoate oxidase (Formaldehyde-forming)</fullName>
        <ecNumber evidence="3">1.5.3.19</ecNumber>
    </submittedName>
</protein>
<feature type="domain" description="FAD dependent oxidoreductase" evidence="2">
    <location>
        <begin position="3"/>
        <end position="128"/>
    </location>
</feature>
<accession>A0A1E3H7J2</accession>
<dbReference type="Gene3D" id="3.30.9.10">
    <property type="entry name" value="D-Amino Acid Oxidase, subunit A, domain 2"/>
    <property type="match status" value="1"/>
</dbReference>
<dbReference type="SUPFAM" id="SSF54373">
    <property type="entry name" value="FAD-linked reductases, C-terminal domain"/>
    <property type="match status" value="1"/>
</dbReference>
<dbReference type="InterPro" id="IPR036188">
    <property type="entry name" value="FAD/NAD-bd_sf"/>
</dbReference>
<evidence type="ECO:0000259" key="2">
    <source>
        <dbReference type="Pfam" id="PF01266"/>
    </source>
</evidence>
<reference evidence="3 4" key="1">
    <citation type="submission" date="2016-07" db="EMBL/GenBank/DDBJ databases">
        <title>Draft Genome Sequence of Methylobrevis pamukkalensis PK2.</title>
        <authorList>
            <person name="Vasilenko O.V."/>
            <person name="Doronina N.V."/>
            <person name="Shmareva M.N."/>
            <person name="Tarlachkov S.V."/>
            <person name="Mustakhimov I."/>
            <person name="Trotsenko Y.A."/>
        </authorList>
    </citation>
    <scope>NUCLEOTIDE SEQUENCE [LARGE SCALE GENOMIC DNA]</scope>
    <source>
        <strain evidence="3 4">PK2</strain>
    </source>
</reference>
<proteinExistence type="predicted"/>
<evidence type="ECO:0000313" key="4">
    <source>
        <dbReference type="Proteomes" id="UP000094622"/>
    </source>
</evidence>
<dbReference type="Gene3D" id="3.50.50.60">
    <property type="entry name" value="FAD/NAD(P)-binding domain"/>
    <property type="match status" value="1"/>
</dbReference>
<comment type="caution">
    <text evidence="3">The sequence shown here is derived from an EMBL/GenBank/DDBJ whole genome shotgun (WGS) entry which is preliminary data.</text>
</comment>
<dbReference type="AlphaFoldDB" id="A0A1E3H7J2"/>
<dbReference type="PANTHER" id="PTHR13847">
    <property type="entry name" value="SARCOSINE DEHYDROGENASE-RELATED"/>
    <property type="match status" value="1"/>
</dbReference>
<evidence type="ECO:0000313" key="3">
    <source>
        <dbReference type="EMBL" id="ODN72274.1"/>
    </source>
</evidence>
<sequence>MNVPLVAVQHQYIVTEAIPGVTADLPTLRDPDRRIYFKEEVGGLVMGGYEPDPILFPGGTVPNDFEFQLLSENWDHFEQHMVEAIARVPALETAGVKQLINGPESFTPDGNFILGRAPELANFYLAAASTPSASPAPAAPAGRSPNG</sequence>
<dbReference type="GO" id="GO:0102317">
    <property type="term" value="F:4-methylaminobutyrate oxidase (demethylating) activity"/>
    <property type="evidence" value="ECO:0007669"/>
    <property type="project" value="UniProtKB-EC"/>
</dbReference>